<name>Q98IU0_RHILO</name>
<organism evidence="2 3">
    <name type="scientific">Mesorhizobium japonicum (strain LMG 29417 / CECT 9101 / MAFF 303099)</name>
    <name type="common">Mesorhizobium loti (strain MAFF 303099)</name>
    <dbReference type="NCBI Taxonomy" id="266835"/>
    <lineage>
        <taxon>Bacteria</taxon>
        <taxon>Pseudomonadati</taxon>
        <taxon>Pseudomonadota</taxon>
        <taxon>Alphaproteobacteria</taxon>
        <taxon>Hyphomicrobiales</taxon>
        <taxon>Phyllobacteriaceae</taxon>
        <taxon>Mesorhizobium</taxon>
    </lineage>
</organism>
<proteinExistence type="predicted"/>
<protein>
    <submittedName>
        <fullName evidence="2">Mll2250 protein</fullName>
    </submittedName>
</protein>
<dbReference type="KEGG" id="mlo:mll2250"/>
<dbReference type="HOGENOM" id="CLU_111570_1_0_5"/>
<dbReference type="SUPFAM" id="SSF159888">
    <property type="entry name" value="YdhG-like"/>
    <property type="match status" value="1"/>
</dbReference>
<dbReference type="AlphaFoldDB" id="Q98IU0"/>
<dbReference type="EMBL" id="BA000012">
    <property type="protein sequence ID" value="BAB49426.1"/>
    <property type="molecule type" value="Genomic_DNA"/>
</dbReference>
<accession>Q98IU0</accession>
<evidence type="ECO:0000259" key="1">
    <source>
        <dbReference type="Pfam" id="PF08818"/>
    </source>
</evidence>
<dbReference type="Proteomes" id="UP000000552">
    <property type="component" value="Chromosome"/>
</dbReference>
<evidence type="ECO:0000313" key="3">
    <source>
        <dbReference type="Proteomes" id="UP000000552"/>
    </source>
</evidence>
<reference evidence="2 3" key="1">
    <citation type="journal article" date="2000" name="DNA Res.">
        <title>Complete genome structure of the nitrogen-fixing symbiotic bacterium Mesorhizobium loti.</title>
        <authorList>
            <person name="Kaneko T."/>
            <person name="Nakamura Y."/>
            <person name="Sato S."/>
            <person name="Asamizu E."/>
            <person name="Kato T."/>
            <person name="Sasamoto S."/>
            <person name="Watanabe A."/>
            <person name="Idesawa K."/>
            <person name="Ishikawa A."/>
            <person name="Kawashima K."/>
            <person name="Kimura T."/>
            <person name="Kishida Y."/>
            <person name="Kiyokawa C."/>
            <person name="Kohara M."/>
            <person name="Matsumoto M."/>
            <person name="Matsuno A."/>
            <person name="Mochizuki Y."/>
            <person name="Nakayama S."/>
            <person name="Nakazaki N."/>
            <person name="Shimpo S."/>
            <person name="Sugimoto M."/>
            <person name="Takeuchi C."/>
            <person name="Yamada M."/>
            <person name="Tabata S."/>
        </authorList>
    </citation>
    <scope>NUCLEOTIDE SEQUENCE [LARGE SCALE GENOMIC DNA]</scope>
    <source>
        <strain evidence="3">LMG 29417 / CECT 9101 / MAFF 303099</strain>
    </source>
</reference>
<sequence length="215" mass="23593">MDQAGASLAVDHLHGDRRRQFRHHGVWTAARLGGLFATAAALPYAVQRPLYVRAALCRERTQHTAGQRIGGKRMAKSTAAKAERKLLSGGNPQIAKGYGDAPVQAYIAAMPGWMREMGGRLDALIERAVPGVHKAVKWNSPLYGIEGEGWFLGLHCLTGYIKVAFFRGASLKPAPPGESRSRDTRYLDIHEDDAFDEAQFSAWVKQASQLPGERM</sequence>
<gene>
    <name evidence="2" type="ordered locus">mll2250</name>
</gene>
<dbReference type="eggNOG" id="COG5649">
    <property type="taxonomic scope" value="Bacteria"/>
</dbReference>
<feature type="domain" description="YdhG-like" evidence="1">
    <location>
        <begin position="115"/>
        <end position="207"/>
    </location>
</feature>
<dbReference type="Pfam" id="PF08818">
    <property type="entry name" value="DUF1801"/>
    <property type="match status" value="1"/>
</dbReference>
<dbReference type="InterPro" id="IPR014922">
    <property type="entry name" value="YdhG-like"/>
</dbReference>
<evidence type="ECO:0000313" key="2">
    <source>
        <dbReference type="EMBL" id="BAB49426.1"/>
    </source>
</evidence>